<dbReference type="Ensembl" id="ENSTRUT00000074349.1">
    <property type="protein sequence ID" value="ENSTRUP00000078990.1"/>
    <property type="gene ID" value="ENSTRUG00000029472.1"/>
</dbReference>
<reference evidence="1 2" key="1">
    <citation type="journal article" date="2011" name="Genome Biol. Evol.">
        <title>Integration of the genetic map and genome assembly of fugu facilitates insights into distinct features of genome evolution in teleosts and mammals.</title>
        <authorList>
            <person name="Kai W."/>
            <person name="Kikuchi K."/>
            <person name="Tohari S."/>
            <person name="Chew A.K."/>
            <person name="Tay A."/>
            <person name="Fujiwara A."/>
            <person name="Hosoya S."/>
            <person name="Suetake H."/>
            <person name="Naruse K."/>
            <person name="Brenner S."/>
            <person name="Suzuki Y."/>
            <person name="Venkatesh B."/>
        </authorList>
    </citation>
    <scope>NUCLEOTIDE SEQUENCE [LARGE SCALE GENOMIC DNA]</scope>
</reference>
<accession>A0A674NZM9</accession>
<sequence>STDGNAPTIPGSMYQSYPQTYEGEHIYQGPPRPPEAYLTQPPYQGYCSGQPGATFSWDGPKTYGNTGQGVGQSILAACSATMCCCCLWNMLSQYL</sequence>
<evidence type="ECO:0000313" key="1">
    <source>
        <dbReference type="Ensembl" id="ENSTRUP00000078990.1"/>
    </source>
</evidence>
<reference evidence="1" key="3">
    <citation type="submission" date="2025-09" db="UniProtKB">
        <authorList>
            <consortium name="Ensembl"/>
        </authorList>
    </citation>
    <scope>IDENTIFICATION</scope>
</reference>
<dbReference type="OMA" id="SAIMCCC"/>
<protein>
    <recommendedName>
        <fullName evidence="3">Cysteine-rich transmembrane CYSTM domain-containing protein</fullName>
    </recommendedName>
</protein>
<evidence type="ECO:0008006" key="3">
    <source>
        <dbReference type="Google" id="ProtNLM"/>
    </source>
</evidence>
<dbReference type="GeneTree" id="ENSGT00990000211813"/>
<keyword evidence="2" id="KW-1185">Reference proteome</keyword>
<evidence type="ECO:0000313" key="2">
    <source>
        <dbReference type="Proteomes" id="UP000005226"/>
    </source>
</evidence>
<name>A0A674NZM9_TAKRU</name>
<gene>
    <name evidence="1" type="primary">cystm1</name>
</gene>
<dbReference type="InParanoid" id="A0A674NZM9"/>
<reference evidence="1" key="2">
    <citation type="submission" date="2025-08" db="UniProtKB">
        <authorList>
            <consortium name="Ensembl"/>
        </authorList>
    </citation>
    <scope>IDENTIFICATION</scope>
</reference>
<dbReference type="AlphaFoldDB" id="A0A674NZM9"/>
<dbReference type="Proteomes" id="UP000005226">
    <property type="component" value="Chromosome 15"/>
</dbReference>
<organism evidence="1 2">
    <name type="scientific">Takifugu rubripes</name>
    <name type="common">Japanese pufferfish</name>
    <name type="synonym">Fugu rubripes</name>
    <dbReference type="NCBI Taxonomy" id="31033"/>
    <lineage>
        <taxon>Eukaryota</taxon>
        <taxon>Metazoa</taxon>
        <taxon>Chordata</taxon>
        <taxon>Craniata</taxon>
        <taxon>Vertebrata</taxon>
        <taxon>Euteleostomi</taxon>
        <taxon>Actinopterygii</taxon>
        <taxon>Neopterygii</taxon>
        <taxon>Teleostei</taxon>
        <taxon>Neoteleostei</taxon>
        <taxon>Acanthomorphata</taxon>
        <taxon>Eupercaria</taxon>
        <taxon>Tetraodontiformes</taxon>
        <taxon>Tetradontoidea</taxon>
        <taxon>Tetraodontidae</taxon>
        <taxon>Takifugu</taxon>
    </lineage>
</organism>
<proteinExistence type="predicted"/>